<dbReference type="EMBL" id="CP032509">
    <property type="protein sequence ID" value="AZN73629.1"/>
    <property type="molecule type" value="Genomic_DNA"/>
</dbReference>
<dbReference type="PANTHER" id="PTHR41523:SF8">
    <property type="entry name" value="ETHYLENE RESPONSE SENSOR PROTEIN"/>
    <property type="match status" value="1"/>
</dbReference>
<dbReference type="InterPro" id="IPR000700">
    <property type="entry name" value="PAS-assoc_C"/>
</dbReference>
<dbReference type="InterPro" id="IPR001610">
    <property type="entry name" value="PAC"/>
</dbReference>
<dbReference type="CDD" id="cd00130">
    <property type="entry name" value="PAS"/>
    <property type="match status" value="2"/>
</dbReference>
<gene>
    <name evidence="19" type="ORF">D5400_06685</name>
</gene>
<dbReference type="GO" id="GO:0009881">
    <property type="term" value="F:photoreceptor activity"/>
    <property type="evidence" value="ECO:0007669"/>
    <property type="project" value="UniProtKB-KW"/>
</dbReference>
<dbReference type="InterPro" id="IPR013767">
    <property type="entry name" value="PAS_fold"/>
</dbReference>
<keyword evidence="14" id="KW-0157">Chromophore</keyword>
<name>A0A3S9B9L6_9HYPH</name>
<keyword evidence="12" id="KW-0418">Kinase</keyword>
<evidence type="ECO:0000256" key="11">
    <source>
        <dbReference type="ARBA" id="ARBA00022741"/>
    </source>
</evidence>
<protein>
    <recommendedName>
        <fullName evidence="3">Blue-light-activated histidine kinase</fullName>
        <ecNumber evidence="2">2.7.13.3</ecNumber>
    </recommendedName>
</protein>
<proteinExistence type="predicted"/>
<dbReference type="GO" id="GO:0005524">
    <property type="term" value="F:ATP binding"/>
    <property type="evidence" value="ECO:0007669"/>
    <property type="project" value="UniProtKB-KW"/>
</dbReference>
<dbReference type="AlphaFoldDB" id="A0A3S9B9L6"/>
<dbReference type="SMART" id="SM00086">
    <property type="entry name" value="PAC"/>
    <property type="match status" value="2"/>
</dbReference>
<keyword evidence="8" id="KW-0288">FMN</keyword>
<evidence type="ECO:0000313" key="19">
    <source>
        <dbReference type="EMBL" id="AZN73629.1"/>
    </source>
</evidence>
<accession>A0A3S9B9L6</accession>
<evidence type="ECO:0000256" key="3">
    <source>
        <dbReference type="ARBA" id="ARBA00021740"/>
    </source>
</evidence>
<feature type="domain" description="PAC" evidence="18">
    <location>
        <begin position="193"/>
        <end position="245"/>
    </location>
</feature>
<keyword evidence="11" id="KW-0547">Nucleotide-binding</keyword>
<evidence type="ECO:0000256" key="2">
    <source>
        <dbReference type="ARBA" id="ARBA00012438"/>
    </source>
</evidence>
<keyword evidence="5" id="KW-0597">Phosphoprotein</keyword>
<comment type="catalytic activity">
    <reaction evidence="1">
        <text>ATP + protein L-histidine = ADP + protein N-phospho-L-histidine.</text>
        <dbReference type="EC" id="2.7.13.3"/>
    </reaction>
</comment>
<dbReference type="SMART" id="SM00911">
    <property type="entry name" value="HWE_HK"/>
    <property type="match status" value="1"/>
</dbReference>
<feature type="domain" description="PAC" evidence="18">
    <location>
        <begin position="71"/>
        <end position="123"/>
    </location>
</feature>
<dbReference type="InterPro" id="IPR011102">
    <property type="entry name" value="Sig_transdc_His_kinase_HWE"/>
</dbReference>
<dbReference type="NCBIfam" id="TIGR00229">
    <property type="entry name" value="sensory_box"/>
    <property type="match status" value="1"/>
</dbReference>
<dbReference type="GO" id="GO:0004673">
    <property type="term" value="F:protein histidine kinase activity"/>
    <property type="evidence" value="ECO:0007669"/>
    <property type="project" value="UniProtKB-EC"/>
</dbReference>
<dbReference type="InterPro" id="IPR000014">
    <property type="entry name" value="PAS"/>
</dbReference>
<evidence type="ECO:0000259" key="18">
    <source>
        <dbReference type="PROSITE" id="PS50113"/>
    </source>
</evidence>
<dbReference type="PANTHER" id="PTHR41523">
    <property type="entry name" value="TWO-COMPONENT SYSTEM SENSOR PROTEIN"/>
    <property type="match status" value="1"/>
</dbReference>
<keyword evidence="15" id="KW-0843">Virulence</keyword>
<dbReference type="OrthoDB" id="341208at2"/>
<dbReference type="SUPFAM" id="SSF55785">
    <property type="entry name" value="PYP-like sensor domain (PAS domain)"/>
    <property type="match status" value="2"/>
</dbReference>
<keyword evidence="6" id="KW-0716">Sensory transduction</keyword>
<dbReference type="Gene3D" id="3.30.450.20">
    <property type="entry name" value="PAS domain"/>
    <property type="match status" value="2"/>
</dbReference>
<evidence type="ECO:0000256" key="5">
    <source>
        <dbReference type="ARBA" id="ARBA00022553"/>
    </source>
</evidence>
<evidence type="ECO:0000256" key="8">
    <source>
        <dbReference type="ARBA" id="ARBA00022643"/>
    </source>
</evidence>
<keyword evidence="16" id="KW-0675">Receptor</keyword>
<evidence type="ECO:0000259" key="17">
    <source>
        <dbReference type="PROSITE" id="PS50112"/>
    </source>
</evidence>
<reference evidence="19 20" key="1">
    <citation type="submission" date="2018-09" db="EMBL/GenBank/DDBJ databases">
        <title>Marinorhizobium profundi gen. nov., sp. nov., isolated from a deep-sea sediment sample from the New Britain Trench and proposal of Marinorhizobiaceae fam. nov. in the order Rhizobiales of the class Alphaproteobacteria.</title>
        <authorList>
            <person name="Cao J."/>
        </authorList>
    </citation>
    <scope>NUCLEOTIDE SEQUENCE [LARGE SCALE GENOMIC DNA]</scope>
    <source>
        <strain evidence="19 20">WS11</strain>
    </source>
</reference>
<evidence type="ECO:0000256" key="14">
    <source>
        <dbReference type="ARBA" id="ARBA00022991"/>
    </source>
</evidence>
<dbReference type="GO" id="GO:0006355">
    <property type="term" value="P:regulation of DNA-templated transcription"/>
    <property type="evidence" value="ECO:0007669"/>
    <property type="project" value="InterPro"/>
</dbReference>
<dbReference type="PROSITE" id="PS50112">
    <property type="entry name" value="PAS"/>
    <property type="match status" value="2"/>
</dbReference>
<evidence type="ECO:0000256" key="12">
    <source>
        <dbReference type="ARBA" id="ARBA00022777"/>
    </source>
</evidence>
<evidence type="ECO:0000313" key="20">
    <source>
        <dbReference type="Proteomes" id="UP000268192"/>
    </source>
</evidence>
<evidence type="ECO:0000256" key="10">
    <source>
        <dbReference type="ARBA" id="ARBA00022737"/>
    </source>
</evidence>
<dbReference type="InterPro" id="IPR035965">
    <property type="entry name" value="PAS-like_dom_sf"/>
</dbReference>
<dbReference type="EC" id="2.7.13.3" evidence="2"/>
<keyword evidence="4" id="KW-0600">Photoreceptor protein</keyword>
<evidence type="ECO:0000256" key="6">
    <source>
        <dbReference type="ARBA" id="ARBA00022606"/>
    </source>
</evidence>
<keyword evidence="10" id="KW-0677">Repeat</keyword>
<keyword evidence="13" id="KW-0067">ATP-binding</keyword>
<dbReference type="Pfam" id="PF00989">
    <property type="entry name" value="PAS"/>
    <property type="match status" value="1"/>
</dbReference>
<keyword evidence="7" id="KW-0285">Flavoprotein</keyword>
<dbReference type="PROSITE" id="PS50113">
    <property type="entry name" value="PAC"/>
    <property type="match status" value="2"/>
</dbReference>
<evidence type="ECO:0000256" key="1">
    <source>
        <dbReference type="ARBA" id="ARBA00000085"/>
    </source>
</evidence>
<dbReference type="SMART" id="SM00091">
    <property type="entry name" value="PAS"/>
    <property type="match status" value="1"/>
</dbReference>
<evidence type="ECO:0000256" key="13">
    <source>
        <dbReference type="ARBA" id="ARBA00022840"/>
    </source>
</evidence>
<dbReference type="Pfam" id="PF13426">
    <property type="entry name" value="PAS_9"/>
    <property type="match status" value="1"/>
</dbReference>
<keyword evidence="20" id="KW-1185">Reference proteome</keyword>
<dbReference type="Pfam" id="PF07536">
    <property type="entry name" value="HWE_HK"/>
    <property type="match status" value="1"/>
</dbReference>
<feature type="domain" description="PAS" evidence="17">
    <location>
        <begin position="120"/>
        <end position="174"/>
    </location>
</feature>
<dbReference type="Proteomes" id="UP000268192">
    <property type="component" value="Chromosome"/>
</dbReference>
<feature type="domain" description="PAS" evidence="17">
    <location>
        <begin position="1"/>
        <end position="32"/>
    </location>
</feature>
<evidence type="ECO:0000256" key="4">
    <source>
        <dbReference type="ARBA" id="ARBA00022543"/>
    </source>
</evidence>
<evidence type="ECO:0000256" key="7">
    <source>
        <dbReference type="ARBA" id="ARBA00022630"/>
    </source>
</evidence>
<evidence type="ECO:0000256" key="15">
    <source>
        <dbReference type="ARBA" id="ARBA00023026"/>
    </source>
</evidence>
<sequence>MNAMPVAVYTTDSAGFITSYNDAAEKLWGRAPTLNETRWCVWDTFFDDLGVPIPTEECPIARALTEKQDMEPVELWAVRADGSRVAFLAHPKLLRSVDGEVEGAINTLVDITTHKSAQAAESRLSALVASSADAIVSKDLNGVITSWNDGAMQLFGYGPNEAVGRSIRMLIPPDRAGEEDLILARIRAGEKVEHFETRRRHKDGRLIAVSLTISPIRSRHGQIIGVSKIARDISVQLEREGRIRSLMGEVNHRVKNQFAVILSMVRETHRRSGDAGDFENQVQDRILALSRSHDLLVQGDWRGTTLNELVRAHVLPFGLEERIELSGPRILLRPMAVQYLGMAFHELATNSARYGVLKQDTGKILISWSMAESENGLRFLLDWQEEFQGRSTAPTEKRSGLGMAVLERIAPSAVGGKGLIEIDAEQARWSLNAPARQVEVAEIDLDETSPWSNLGAQRL</sequence>
<keyword evidence="9" id="KW-0808">Transferase</keyword>
<dbReference type="KEGG" id="abaw:D5400_06685"/>
<evidence type="ECO:0000256" key="16">
    <source>
        <dbReference type="ARBA" id="ARBA00023170"/>
    </source>
</evidence>
<organism evidence="19 20">
    <name type="scientific">Georhizobium profundi</name>
    <dbReference type="NCBI Taxonomy" id="2341112"/>
    <lineage>
        <taxon>Bacteria</taxon>
        <taxon>Pseudomonadati</taxon>
        <taxon>Pseudomonadota</taxon>
        <taxon>Alphaproteobacteria</taxon>
        <taxon>Hyphomicrobiales</taxon>
        <taxon>Rhizobiaceae</taxon>
        <taxon>Georhizobium</taxon>
    </lineage>
</organism>
<evidence type="ECO:0000256" key="9">
    <source>
        <dbReference type="ARBA" id="ARBA00022679"/>
    </source>
</evidence>